<keyword evidence="2" id="KW-1185">Reference proteome</keyword>
<proteinExistence type="predicted"/>
<protein>
    <submittedName>
        <fullName evidence="1">Uncharacterized protein</fullName>
    </submittedName>
</protein>
<dbReference type="HOGENOM" id="CLU_2375390_0_0_1"/>
<sequence>MNFSAPLLLEMKLGLHTTHLKPKGSLNSGVTPLHPPPKRFKTTNSAKKIMVSVFWDCRRKTLALSKENGKVTWAVGEKGPEKYIWPMLWEQPMED</sequence>
<organism evidence="1 2">
    <name type="scientific">Rhodnius prolixus</name>
    <name type="common">Triatomid bug</name>
    <dbReference type="NCBI Taxonomy" id="13249"/>
    <lineage>
        <taxon>Eukaryota</taxon>
        <taxon>Metazoa</taxon>
        <taxon>Ecdysozoa</taxon>
        <taxon>Arthropoda</taxon>
        <taxon>Hexapoda</taxon>
        <taxon>Insecta</taxon>
        <taxon>Pterygota</taxon>
        <taxon>Neoptera</taxon>
        <taxon>Paraneoptera</taxon>
        <taxon>Hemiptera</taxon>
        <taxon>Heteroptera</taxon>
        <taxon>Panheteroptera</taxon>
        <taxon>Cimicomorpha</taxon>
        <taxon>Reduviidae</taxon>
        <taxon>Triatominae</taxon>
        <taxon>Rhodnius</taxon>
    </lineage>
</organism>
<evidence type="ECO:0000313" key="1">
    <source>
        <dbReference type="EnsemblMetazoa" id="RPRC000865-PA"/>
    </source>
</evidence>
<dbReference type="VEuPathDB" id="VectorBase:RPRC000865"/>
<dbReference type="InParanoid" id="T1HA11"/>
<name>T1HA11_RHOPR</name>
<dbReference type="Proteomes" id="UP000015103">
    <property type="component" value="Unassembled WGS sequence"/>
</dbReference>
<dbReference type="AlphaFoldDB" id="T1HA11"/>
<reference evidence="1" key="1">
    <citation type="submission" date="2015-05" db="UniProtKB">
        <authorList>
            <consortium name="EnsemblMetazoa"/>
        </authorList>
    </citation>
    <scope>IDENTIFICATION</scope>
</reference>
<evidence type="ECO:0000313" key="2">
    <source>
        <dbReference type="Proteomes" id="UP000015103"/>
    </source>
</evidence>
<dbReference type="EnsemblMetazoa" id="RPRC000865-RA">
    <property type="protein sequence ID" value="RPRC000865-PA"/>
    <property type="gene ID" value="RPRC000865"/>
</dbReference>
<accession>T1HA11</accession>
<dbReference type="EMBL" id="ACPB03024523">
    <property type="status" value="NOT_ANNOTATED_CDS"/>
    <property type="molecule type" value="Genomic_DNA"/>
</dbReference>